<organism evidence="1 2">
    <name type="scientific">Nonomuraea wenchangensis</name>
    <dbReference type="NCBI Taxonomy" id="568860"/>
    <lineage>
        <taxon>Bacteria</taxon>
        <taxon>Bacillati</taxon>
        <taxon>Actinomycetota</taxon>
        <taxon>Actinomycetes</taxon>
        <taxon>Streptosporangiales</taxon>
        <taxon>Streptosporangiaceae</taxon>
        <taxon>Nonomuraea</taxon>
    </lineage>
</organism>
<evidence type="ECO:0000313" key="1">
    <source>
        <dbReference type="EMBL" id="SEU46843.1"/>
    </source>
</evidence>
<proteinExistence type="predicted"/>
<dbReference type="AlphaFoldDB" id="A0A1I0LWQ5"/>
<reference evidence="1 2" key="1">
    <citation type="submission" date="2016-10" db="EMBL/GenBank/DDBJ databases">
        <authorList>
            <person name="de Groot N.N."/>
        </authorList>
    </citation>
    <scope>NUCLEOTIDE SEQUENCE [LARGE SCALE GENOMIC DNA]</scope>
    <source>
        <strain evidence="1 2">CGMCC 4.5598</strain>
    </source>
</reference>
<dbReference type="Proteomes" id="UP000199361">
    <property type="component" value="Unassembled WGS sequence"/>
</dbReference>
<evidence type="ECO:0000313" key="2">
    <source>
        <dbReference type="Proteomes" id="UP000199361"/>
    </source>
</evidence>
<sequence>MVGGDHPTTTKEKVMAIDLESDQAKHVITEHNNWVNYGNGRGGLHAYTFCGWLYADGRMEGAYIYGDWWQNPDIKNVCPHCVHALTCDVIFNEARAAERATCSGCAAYDADKALGHPAKRSQTAEHASAEHP</sequence>
<dbReference type="EMBL" id="FOHX01000027">
    <property type="protein sequence ID" value="SEU46843.1"/>
    <property type="molecule type" value="Genomic_DNA"/>
</dbReference>
<dbReference type="STRING" id="568860.SAMN05421811_127157"/>
<accession>A0A1I0LWQ5</accession>
<name>A0A1I0LWQ5_9ACTN</name>
<protein>
    <submittedName>
        <fullName evidence="1">Uncharacterized protein</fullName>
    </submittedName>
</protein>
<keyword evidence="2" id="KW-1185">Reference proteome</keyword>
<gene>
    <name evidence="1" type="ORF">SAMN05421811_127157</name>
</gene>